<dbReference type="Gene3D" id="3.30.1460.10">
    <property type="match status" value="1"/>
</dbReference>
<dbReference type="RefSeq" id="WP_023045016.1">
    <property type="nucleotide sequence ID" value="NZ_AXDT01000124.1"/>
</dbReference>
<comment type="caution">
    <text evidence="1">The sequence shown here is derived from an EMBL/GenBank/DDBJ whole genome shotgun (WGS) entry which is preliminary data.</text>
</comment>
<reference evidence="1 2" key="1">
    <citation type="submission" date="2013-10" db="EMBL/GenBank/DDBJ databases">
        <title>Whole Genome Shotgun Sequence of Photorhabdus temperata J3.</title>
        <authorList>
            <person name="Park G.-S."/>
            <person name="Hong S.-J."/>
            <person name="Shin J.-H."/>
        </authorList>
    </citation>
    <scope>NUCLEOTIDE SEQUENCE [LARGE SCALE GENOMIC DNA]</scope>
    <source>
        <strain evidence="1 2">J3</strain>
    </source>
</reference>
<accession>U7QZN8</accession>
<dbReference type="AlphaFoldDB" id="U7QZN8"/>
<protein>
    <submittedName>
        <fullName evidence="1">Uncharacterized protein</fullName>
    </submittedName>
</protein>
<evidence type="ECO:0000313" key="2">
    <source>
        <dbReference type="Proteomes" id="UP000017133"/>
    </source>
</evidence>
<dbReference type="SUPFAM" id="SSF69635">
    <property type="entry name" value="Type III secretory system chaperone-like"/>
    <property type="match status" value="1"/>
</dbReference>
<organism evidence="1 2">
    <name type="scientific">Photorhabdus temperata J3</name>
    <dbReference type="NCBI Taxonomy" id="1389415"/>
    <lineage>
        <taxon>Bacteria</taxon>
        <taxon>Pseudomonadati</taxon>
        <taxon>Pseudomonadota</taxon>
        <taxon>Gammaproteobacteria</taxon>
        <taxon>Enterobacterales</taxon>
        <taxon>Morganellaceae</taxon>
        <taxon>Photorhabdus</taxon>
    </lineage>
</organism>
<dbReference type="Proteomes" id="UP000017133">
    <property type="component" value="Unassembled WGS sequence"/>
</dbReference>
<sequence>MSPISGINHQRIFPTQQLDTTAVNQPQGELSGRSLKVASPRPRLLERLSATIQRNLPGHSMLDRQLTTDGKKNQESRFAFSMIMDRIIHFAVSTKLGSVRDSAGKHGGEVTFKKLDLPVSPTDDDIYTLEVNGRFQVLIGRYHDDWLQLFCELGSEVSRSNNLFGQHWPAHVQGDLDGQAILWSQRPLSEVDVVELQAWLERFIDDIEQRLAPATQQPKNLPPPSLMRA</sequence>
<evidence type="ECO:0000313" key="1">
    <source>
        <dbReference type="EMBL" id="ERT12552.1"/>
    </source>
</evidence>
<dbReference type="InterPro" id="IPR010261">
    <property type="entry name" value="Tir_chaperone"/>
</dbReference>
<name>U7QZN8_PHOTE</name>
<dbReference type="PATRIC" id="fig|1389415.4.peg.2670"/>
<gene>
    <name evidence="1" type="ORF">O185_13435</name>
</gene>
<dbReference type="GO" id="GO:0030254">
    <property type="term" value="P:protein secretion by the type III secretion system"/>
    <property type="evidence" value="ECO:0007669"/>
    <property type="project" value="InterPro"/>
</dbReference>
<dbReference type="EMBL" id="AXDT01000124">
    <property type="protein sequence ID" value="ERT12552.1"/>
    <property type="molecule type" value="Genomic_DNA"/>
</dbReference>
<proteinExistence type="predicted"/>
<keyword evidence="2" id="KW-1185">Reference proteome</keyword>
<dbReference type="Pfam" id="PF05932">
    <property type="entry name" value="CesT"/>
    <property type="match status" value="1"/>
</dbReference>